<evidence type="ECO:0000313" key="5">
    <source>
        <dbReference type="EMBL" id="QKE65529.1"/>
    </source>
</evidence>
<protein>
    <submittedName>
        <fullName evidence="5">Polysaccharide lyase</fullName>
    </submittedName>
</protein>
<accession>A0A6M8FNW7</accession>
<dbReference type="RefSeq" id="WP_173211492.1">
    <property type="nucleotide sequence ID" value="NZ_CP053697.2"/>
</dbReference>
<dbReference type="GO" id="GO:0042597">
    <property type="term" value="C:periplasmic space"/>
    <property type="evidence" value="ECO:0007669"/>
    <property type="project" value="InterPro"/>
</dbReference>
<dbReference type="Pfam" id="PF05426">
    <property type="entry name" value="Alginate_lyase"/>
    <property type="match status" value="1"/>
</dbReference>
<dbReference type="EMBL" id="CP053697">
    <property type="protein sequence ID" value="QKE65529.1"/>
    <property type="molecule type" value="Genomic_DNA"/>
</dbReference>
<feature type="domain" description="Alginate lyase" evidence="4">
    <location>
        <begin position="59"/>
        <end position="304"/>
    </location>
</feature>
<proteinExistence type="predicted"/>
<organism evidence="5 6">
    <name type="scientific">Aquipseudomonas campi</name>
    <dbReference type="NCBI Taxonomy" id="2731681"/>
    <lineage>
        <taxon>Bacteria</taxon>
        <taxon>Pseudomonadati</taxon>
        <taxon>Pseudomonadota</taxon>
        <taxon>Gammaproteobacteria</taxon>
        <taxon>Pseudomonadales</taxon>
        <taxon>Pseudomonadaceae</taxon>
        <taxon>Aquipseudomonas</taxon>
    </lineage>
</organism>
<dbReference type="SUPFAM" id="SSF48230">
    <property type="entry name" value="Chondroitin AC/alginate lyase"/>
    <property type="match status" value="1"/>
</dbReference>
<keyword evidence="2 5" id="KW-0456">Lyase</keyword>
<reference evidence="5" key="1">
    <citation type="submission" date="2020-07" db="EMBL/GenBank/DDBJ databases">
        <title>Nitrate ammonifying Pseudomonas campi sp. nov. isolated from German agricultural grassland.</title>
        <authorList>
            <person name="Timsy T."/>
            <person name="Ulrich A."/>
            <person name="Spanner T."/>
            <person name="Foesel B."/>
            <person name="Kolb S."/>
            <person name="Horn M.A."/>
            <person name="Behrendt U."/>
        </authorList>
    </citation>
    <scope>NUCLEOTIDE SEQUENCE</scope>
    <source>
        <strain evidence="5">S1-A32-2</strain>
    </source>
</reference>
<dbReference type="KEGG" id="pcam:HNE05_19925"/>
<dbReference type="GO" id="GO:0016829">
    <property type="term" value="F:lyase activity"/>
    <property type="evidence" value="ECO:0007669"/>
    <property type="project" value="UniProtKB-KW"/>
</dbReference>
<dbReference type="Gene3D" id="1.50.10.100">
    <property type="entry name" value="Chondroitin AC/alginate lyase"/>
    <property type="match status" value="1"/>
</dbReference>
<evidence type="ECO:0000313" key="6">
    <source>
        <dbReference type="Proteomes" id="UP000501379"/>
    </source>
</evidence>
<sequence>MPLKLSALSTLLVLAASGVQAQSIWPPQPSALSAEVGDYRAASCPKPVLKPYTGPLLIDSKYDQSDASKSTLSGKQSKQSKELHAHLTAFNQRLAQFADYYLAASKPQQATVALACLDQWLQAWAVAGALESRETNKTGIAARKWSLAAIASTLLKTQALSGGQPQLSPQQEQWLARLAELVIEDYSPRQQPGFAYFNNHDYWAAWAVAATGMLLERPAYIAWGERNFRLALAQITPSTQGDYAYLPNELARGRLAANYTHYALVPLMLLAESSQRNGPGLSAADAAKLQQLANFAVRSVLDADALSELQGKEQEAVPAHKMTWLLPFLSRYPQHTLARQLYQDEDGAVDAYGQLGGRLKPLYPNLP</sequence>
<evidence type="ECO:0000256" key="2">
    <source>
        <dbReference type="ARBA" id="ARBA00023239"/>
    </source>
</evidence>
<gene>
    <name evidence="5" type="ORF">HNE05_19925</name>
</gene>
<evidence type="ECO:0000256" key="1">
    <source>
        <dbReference type="ARBA" id="ARBA00022729"/>
    </source>
</evidence>
<keyword evidence="1 3" id="KW-0732">Signal</keyword>
<dbReference type="NCBIfam" id="NF001469">
    <property type="entry name" value="PRK00325.1-4"/>
    <property type="match status" value="1"/>
</dbReference>
<feature type="signal peptide" evidence="3">
    <location>
        <begin position="1"/>
        <end position="21"/>
    </location>
</feature>
<evidence type="ECO:0000256" key="3">
    <source>
        <dbReference type="SAM" id="SignalP"/>
    </source>
</evidence>
<evidence type="ECO:0000259" key="4">
    <source>
        <dbReference type="Pfam" id="PF05426"/>
    </source>
</evidence>
<dbReference type="InterPro" id="IPR008929">
    <property type="entry name" value="Chondroitin_lyas"/>
</dbReference>
<name>A0A6M8FNW7_9GAMM</name>
<feature type="chain" id="PRO_5026991263" evidence="3">
    <location>
        <begin position="22"/>
        <end position="367"/>
    </location>
</feature>
<dbReference type="InterPro" id="IPR008397">
    <property type="entry name" value="Alginate_lyase_dom"/>
</dbReference>
<dbReference type="Proteomes" id="UP000501379">
    <property type="component" value="Chromosome"/>
</dbReference>
<keyword evidence="6" id="KW-1185">Reference proteome</keyword>
<dbReference type="AlphaFoldDB" id="A0A6M8FNW7"/>